<reference evidence="6" key="1">
    <citation type="submission" date="2020-10" db="EMBL/GenBank/DDBJ databases">
        <authorList>
            <person name="Castelo-Branco R."/>
            <person name="Eusebio N."/>
            <person name="Adriana R."/>
            <person name="Vieira A."/>
            <person name="Brugerolle De Fraissinette N."/>
            <person name="Rezende De Castro R."/>
            <person name="Schneider M.P."/>
            <person name="Vasconcelos V."/>
            <person name="Leao P.N."/>
        </authorList>
    </citation>
    <scope>NUCLEOTIDE SEQUENCE</scope>
    <source>
        <strain evidence="6">LEGE 11480</strain>
    </source>
</reference>
<dbReference type="Gene3D" id="1.10.287.110">
    <property type="entry name" value="DnaJ domain"/>
    <property type="match status" value="1"/>
</dbReference>
<evidence type="ECO:0000259" key="5">
    <source>
        <dbReference type="PROSITE" id="PS50076"/>
    </source>
</evidence>
<dbReference type="SMART" id="SM00028">
    <property type="entry name" value="TPR"/>
    <property type="match status" value="2"/>
</dbReference>
<sequence length="313" mass="34850">MALQIDKGLFSADFMDHYAILGIPLDIDPKEIRKVYLKIARRLHPDSSALTNDGDRQIASQLLSKWVNPAWENLSQEKNRTEYNLLIKMKGQSAIGASSAQTVHLNSIAQQLLAAPNPDFFYRSALSDLSKKQFVQLDQAMEMTGRISELNLAYIMRKQSSGENTISSTRPLYTVGASFSETPAQRQAQEQAQAEEPRVPIRQSLAAPYFRRAEGYYKKSDYVRAIRELRDGLAIDTTHGPSHSMLGMAYMNQKQPTMAKIHFNKALAINPEDEQAQVGKQALARMNAANNASQEAPKKSSGGFLGGLFGRKK</sequence>
<dbReference type="EMBL" id="JADEXQ010000116">
    <property type="protein sequence ID" value="MBE9032651.1"/>
    <property type="molecule type" value="Genomic_DNA"/>
</dbReference>
<dbReference type="PANTHER" id="PTHR45188">
    <property type="entry name" value="DNAJ PROTEIN P58IPK HOMOLOG"/>
    <property type="match status" value="1"/>
</dbReference>
<keyword evidence="2 3" id="KW-0802">TPR repeat</keyword>
<evidence type="ECO:0000313" key="6">
    <source>
        <dbReference type="EMBL" id="MBE9032651.1"/>
    </source>
</evidence>
<dbReference type="Pfam" id="PF00226">
    <property type="entry name" value="DnaJ"/>
    <property type="match status" value="1"/>
</dbReference>
<dbReference type="PANTHER" id="PTHR45188:SF2">
    <property type="entry name" value="DNAJ HOMOLOG SUBFAMILY C MEMBER 7"/>
    <property type="match status" value="1"/>
</dbReference>
<name>A0A928VTA8_9CYAN</name>
<accession>A0A928VTA8</accession>
<dbReference type="SUPFAM" id="SSF46565">
    <property type="entry name" value="Chaperone J-domain"/>
    <property type="match status" value="1"/>
</dbReference>
<dbReference type="InterPro" id="IPR013105">
    <property type="entry name" value="TPR_2"/>
</dbReference>
<dbReference type="Gene3D" id="1.25.40.10">
    <property type="entry name" value="Tetratricopeptide repeat domain"/>
    <property type="match status" value="1"/>
</dbReference>
<feature type="domain" description="J" evidence="5">
    <location>
        <begin position="16"/>
        <end position="87"/>
    </location>
</feature>
<dbReference type="PRINTS" id="PR00625">
    <property type="entry name" value="JDOMAIN"/>
</dbReference>
<feature type="compositionally biased region" description="Gly residues" evidence="4">
    <location>
        <begin position="303"/>
        <end position="313"/>
    </location>
</feature>
<dbReference type="AlphaFoldDB" id="A0A928VTA8"/>
<evidence type="ECO:0000313" key="7">
    <source>
        <dbReference type="Proteomes" id="UP000625316"/>
    </source>
</evidence>
<dbReference type="PROSITE" id="PS50005">
    <property type="entry name" value="TPR"/>
    <property type="match status" value="1"/>
</dbReference>
<dbReference type="InterPro" id="IPR036869">
    <property type="entry name" value="J_dom_sf"/>
</dbReference>
<dbReference type="RefSeq" id="WP_264327471.1">
    <property type="nucleotide sequence ID" value="NZ_JADEXQ010000116.1"/>
</dbReference>
<organism evidence="6 7">
    <name type="scientific">Romeriopsis navalis LEGE 11480</name>
    <dbReference type="NCBI Taxonomy" id="2777977"/>
    <lineage>
        <taxon>Bacteria</taxon>
        <taxon>Bacillati</taxon>
        <taxon>Cyanobacteriota</taxon>
        <taxon>Cyanophyceae</taxon>
        <taxon>Leptolyngbyales</taxon>
        <taxon>Leptolyngbyaceae</taxon>
        <taxon>Romeriopsis</taxon>
        <taxon>Romeriopsis navalis</taxon>
    </lineage>
</organism>
<dbReference type="InterPro" id="IPR001623">
    <property type="entry name" value="DnaJ_domain"/>
</dbReference>
<dbReference type="InterPro" id="IPR011990">
    <property type="entry name" value="TPR-like_helical_dom_sf"/>
</dbReference>
<dbReference type="SMART" id="SM00271">
    <property type="entry name" value="DnaJ"/>
    <property type="match status" value="1"/>
</dbReference>
<dbReference type="Pfam" id="PF07719">
    <property type="entry name" value="TPR_2"/>
    <property type="match status" value="1"/>
</dbReference>
<protein>
    <submittedName>
        <fullName evidence="6">DnaJ domain-containing protein</fullName>
    </submittedName>
</protein>
<proteinExistence type="predicted"/>
<feature type="repeat" description="TPR" evidence="3">
    <location>
        <begin position="240"/>
        <end position="273"/>
    </location>
</feature>
<gene>
    <name evidence="6" type="ORF">IQ266_23210</name>
</gene>
<keyword evidence="7" id="KW-1185">Reference proteome</keyword>
<feature type="region of interest" description="Disordered" evidence="4">
    <location>
        <begin position="288"/>
        <end position="313"/>
    </location>
</feature>
<dbReference type="CDD" id="cd06257">
    <property type="entry name" value="DnaJ"/>
    <property type="match status" value="1"/>
</dbReference>
<evidence type="ECO:0000256" key="1">
    <source>
        <dbReference type="ARBA" id="ARBA00022737"/>
    </source>
</evidence>
<dbReference type="InterPro" id="IPR019734">
    <property type="entry name" value="TPR_rpt"/>
</dbReference>
<keyword evidence="1" id="KW-0677">Repeat</keyword>
<evidence type="ECO:0000256" key="4">
    <source>
        <dbReference type="SAM" id="MobiDB-lite"/>
    </source>
</evidence>
<comment type="caution">
    <text evidence="6">The sequence shown here is derived from an EMBL/GenBank/DDBJ whole genome shotgun (WGS) entry which is preliminary data.</text>
</comment>
<dbReference type="PROSITE" id="PS50076">
    <property type="entry name" value="DNAJ_2"/>
    <property type="match status" value="1"/>
</dbReference>
<dbReference type="SUPFAM" id="SSF48452">
    <property type="entry name" value="TPR-like"/>
    <property type="match status" value="1"/>
</dbReference>
<dbReference type="Proteomes" id="UP000625316">
    <property type="component" value="Unassembled WGS sequence"/>
</dbReference>
<evidence type="ECO:0000256" key="2">
    <source>
        <dbReference type="ARBA" id="ARBA00022803"/>
    </source>
</evidence>
<evidence type="ECO:0000256" key="3">
    <source>
        <dbReference type="PROSITE-ProRule" id="PRU00339"/>
    </source>
</evidence>